<keyword evidence="2" id="KW-1185">Reference proteome</keyword>
<sequence>MDDFEVRLSVFGKSSEILKWLIENQNIPTNYKLFKQWLFTQRKWIYNNYEYNEKEFTHLLKDDGIFYIKRKTIDNSIISFINKEDKSYYKINTQGKEDLKHLIENKIIHPSRLGLIEKITCSKTGENYLTSKTSKYLDKGVNMVIEKISLIAFFWTDEEYF</sequence>
<protein>
    <submittedName>
        <fullName evidence="1">Uncharacterized protein</fullName>
    </submittedName>
</protein>
<reference evidence="1 2" key="1">
    <citation type="submission" date="2018-05" db="EMBL/GenBank/DDBJ databases">
        <title>Genomic Encyclopedia of Archaeal and Bacterial Type Strains, Phase II (KMG-II): from individual species to whole genera.</title>
        <authorList>
            <person name="Goeker M."/>
        </authorList>
    </citation>
    <scope>NUCLEOTIDE SEQUENCE [LARGE SCALE GENOMIC DNA]</scope>
    <source>
        <strain evidence="1 2">DSM 22637</strain>
    </source>
</reference>
<organism evidence="1 2">
    <name type="scientific">Xanthomarina spongicola</name>
    <dbReference type="NCBI Taxonomy" id="570520"/>
    <lineage>
        <taxon>Bacteria</taxon>
        <taxon>Pseudomonadati</taxon>
        <taxon>Bacteroidota</taxon>
        <taxon>Flavobacteriia</taxon>
        <taxon>Flavobacteriales</taxon>
        <taxon>Flavobacteriaceae</taxon>
        <taxon>Xanthomarina</taxon>
    </lineage>
</organism>
<dbReference type="Proteomes" id="UP000245430">
    <property type="component" value="Unassembled WGS sequence"/>
</dbReference>
<comment type="caution">
    <text evidence="1">The sequence shown here is derived from an EMBL/GenBank/DDBJ whole genome shotgun (WGS) entry which is preliminary data.</text>
</comment>
<proteinExistence type="predicted"/>
<accession>A0A316DRC7</accession>
<dbReference type="EMBL" id="QGGP01000002">
    <property type="protein sequence ID" value="PWK20012.1"/>
    <property type="molecule type" value="Genomic_DNA"/>
</dbReference>
<name>A0A316DRC7_9FLAO</name>
<gene>
    <name evidence="1" type="ORF">LX78_01363</name>
</gene>
<evidence type="ECO:0000313" key="1">
    <source>
        <dbReference type="EMBL" id="PWK20012.1"/>
    </source>
</evidence>
<dbReference type="RefSeq" id="WP_109681871.1">
    <property type="nucleotide sequence ID" value="NZ_QGGP01000002.1"/>
</dbReference>
<evidence type="ECO:0000313" key="2">
    <source>
        <dbReference type="Proteomes" id="UP000245430"/>
    </source>
</evidence>
<dbReference type="AlphaFoldDB" id="A0A316DRC7"/>